<keyword evidence="2" id="KW-1185">Reference proteome</keyword>
<dbReference type="EMBL" id="JAUEDM010000007">
    <property type="protein sequence ID" value="KAK3313956.1"/>
    <property type="molecule type" value="Genomic_DNA"/>
</dbReference>
<accession>A0AAE0HXS7</accession>
<name>A0AAE0HXS7_9PEZI</name>
<reference evidence="1" key="2">
    <citation type="submission" date="2023-06" db="EMBL/GenBank/DDBJ databases">
        <authorList>
            <consortium name="Lawrence Berkeley National Laboratory"/>
            <person name="Haridas S."/>
            <person name="Hensen N."/>
            <person name="Bonometti L."/>
            <person name="Westerberg I."/>
            <person name="Brannstrom I.O."/>
            <person name="Guillou S."/>
            <person name="Cros-Aarteil S."/>
            <person name="Calhoun S."/>
            <person name="Kuo A."/>
            <person name="Mondo S."/>
            <person name="Pangilinan J."/>
            <person name="Riley R."/>
            <person name="Labutti K."/>
            <person name="Andreopoulos B."/>
            <person name="Lipzen A."/>
            <person name="Chen C."/>
            <person name="Yanf M."/>
            <person name="Daum C."/>
            <person name="Ng V."/>
            <person name="Clum A."/>
            <person name="Steindorff A."/>
            <person name="Ohm R."/>
            <person name="Martin F."/>
            <person name="Silar P."/>
            <person name="Natvig D."/>
            <person name="Lalanne C."/>
            <person name="Gautier V."/>
            <person name="Ament-Velasquez S.L."/>
            <person name="Kruys A."/>
            <person name="Hutchinson M.I."/>
            <person name="Powell A.J."/>
            <person name="Barry K."/>
            <person name="Miller A.N."/>
            <person name="Grigoriev I.V."/>
            <person name="Debuchy R."/>
            <person name="Gladieux P."/>
            <person name="Thoren M.H."/>
            <person name="Johannesson H."/>
        </authorList>
    </citation>
    <scope>NUCLEOTIDE SEQUENCE</scope>
    <source>
        <strain evidence="1">CBS 118394</strain>
    </source>
</reference>
<dbReference type="AlphaFoldDB" id="A0AAE0HXS7"/>
<protein>
    <submittedName>
        <fullName evidence="1">Uncharacterized protein</fullName>
    </submittedName>
</protein>
<evidence type="ECO:0000313" key="1">
    <source>
        <dbReference type="EMBL" id="KAK3313956.1"/>
    </source>
</evidence>
<gene>
    <name evidence="1" type="ORF">B0H66DRAFT_368618</name>
</gene>
<reference evidence="1" key="1">
    <citation type="journal article" date="2023" name="Mol. Phylogenet. Evol.">
        <title>Genome-scale phylogeny and comparative genomics of the fungal order Sordariales.</title>
        <authorList>
            <person name="Hensen N."/>
            <person name="Bonometti L."/>
            <person name="Westerberg I."/>
            <person name="Brannstrom I.O."/>
            <person name="Guillou S."/>
            <person name="Cros-Aarteil S."/>
            <person name="Calhoun S."/>
            <person name="Haridas S."/>
            <person name="Kuo A."/>
            <person name="Mondo S."/>
            <person name="Pangilinan J."/>
            <person name="Riley R."/>
            <person name="LaButti K."/>
            <person name="Andreopoulos B."/>
            <person name="Lipzen A."/>
            <person name="Chen C."/>
            <person name="Yan M."/>
            <person name="Daum C."/>
            <person name="Ng V."/>
            <person name="Clum A."/>
            <person name="Steindorff A."/>
            <person name="Ohm R.A."/>
            <person name="Martin F."/>
            <person name="Silar P."/>
            <person name="Natvig D.O."/>
            <person name="Lalanne C."/>
            <person name="Gautier V."/>
            <person name="Ament-Velasquez S.L."/>
            <person name="Kruys A."/>
            <person name="Hutchinson M.I."/>
            <person name="Powell A.J."/>
            <person name="Barry K."/>
            <person name="Miller A.N."/>
            <person name="Grigoriev I.V."/>
            <person name="Debuchy R."/>
            <person name="Gladieux P."/>
            <person name="Hiltunen Thoren M."/>
            <person name="Johannesson H."/>
        </authorList>
    </citation>
    <scope>NUCLEOTIDE SEQUENCE</scope>
    <source>
        <strain evidence="1">CBS 118394</strain>
    </source>
</reference>
<organism evidence="1 2">
    <name type="scientific">Apodospora peruviana</name>
    <dbReference type="NCBI Taxonomy" id="516989"/>
    <lineage>
        <taxon>Eukaryota</taxon>
        <taxon>Fungi</taxon>
        <taxon>Dikarya</taxon>
        <taxon>Ascomycota</taxon>
        <taxon>Pezizomycotina</taxon>
        <taxon>Sordariomycetes</taxon>
        <taxon>Sordariomycetidae</taxon>
        <taxon>Sordariales</taxon>
        <taxon>Lasiosphaeriaceae</taxon>
        <taxon>Apodospora</taxon>
    </lineage>
</organism>
<sequence>MAEVLGLVAAIIKVASFGLRLSKTLRDYRAAVVGYEKRLRGLDKDMSFTSGVIAELGSLLEDARVQALVSARSIELARDAVTKCNDDFPFSPKKWRSVWKARVQSVPYESAKIPAELPGLHELGSNAPELDLLAELGYPGFASSSLSGTAQEQGDSEQF</sequence>
<evidence type="ECO:0000313" key="2">
    <source>
        <dbReference type="Proteomes" id="UP001283341"/>
    </source>
</evidence>
<dbReference type="Proteomes" id="UP001283341">
    <property type="component" value="Unassembled WGS sequence"/>
</dbReference>
<comment type="caution">
    <text evidence="1">The sequence shown here is derived from an EMBL/GenBank/DDBJ whole genome shotgun (WGS) entry which is preliminary data.</text>
</comment>
<proteinExistence type="predicted"/>